<organism evidence="2 3">
    <name type="scientific">Flavobacterium branchiicola</name>
    <dbReference type="NCBI Taxonomy" id="1114875"/>
    <lineage>
        <taxon>Bacteria</taxon>
        <taxon>Pseudomonadati</taxon>
        <taxon>Bacteroidota</taxon>
        <taxon>Flavobacteriia</taxon>
        <taxon>Flavobacteriales</taxon>
        <taxon>Flavobacteriaceae</taxon>
        <taxon>Flavobacterium</taxon>
    </lineage>
</organism>
<keyword evidence="3" id="KW-1185">Reference proteome</keyword>
<evidence type="ECO:0000256" key="1">
    <source>
        <dbReference type="SAM" id="MobiDB-lite"/>
    </source>
</evidence>
<feature type="region of interest" description="Disordered" evidence="1">
    <location>
        <begin position="19"/>
        <end position="50"/>
    </location>
</feature>
<proteinExistence type="predicted"/>
<reference evidence="3" key="1">
    <citation type="journal article" date="2019" name="Int. J. Syst. Evol. Microbiol.">
        <title>The Global Catalogue of Microorganisms (GCM) 10K type strain sequencing project: providing services to taxonomists for standard genome sequencing and annotation.</title>
        <authorList>
            <consortium name="The Broad Institute Genomics Platform"/>
            <consortium name="The Broad Institute Genome Sequencing Center for Infectious Disease"/>
            <person name="Wu L."/>
            <person name="Ma J."/>
        </authorList>
    </citation>
    <scope>NUCLEOTIDE SEQUENCE [LARGE SCALE GENOMIC DNA]</scope>
    <source>
        <strain evidence="3">WYCCWR 13023</strain>
    </source>
</reference>
<name>A0ABV9PDY4_9FLAO</name>
<evidence type="ECO:0000313" key="3">
    <source>
        <dbReference type="Proteomes" id="UP001595935"/>
    </source>
</evidence>
<evidence type="ECO:0000313" key="2">
    <source>
        <dbReference type="EMBL" id="MFC4748434.1"/>
    </source>
</evidence>
<gene>
    <name evidence="2" type="ORF">ACFO5S_13325</name>
</gene>
<sequence length="50" mass="5347">MTTNKMTFDNFQAEKLTKTQQKTVRGGDTVVVDPTDPKYDPTKGGGAGNG</sequence>
<protein>
    <submittedName>
        <fullName evidence="2">RSAM-modified peptide</fullName>
    </submittedName>
</protein>
<dbReference type="RefSeq" id="WP_213258422.1">
    <property type="nucleotide sequence ID" value="NZ_JAGYWA010000005.1"/>
</dbReference>
<accession>A0ABV9PDY4</accession>
<comment type="caution">
    <text evidence="2">The sequence shown here is derived from an EMBL/GenBank/DDBJ whole genome shotgun (WGS) entry which is preliminary data.</text>
</comment>
<dbReference type="EMBL" id="JBHSGV010000005">
    <property type="protein sequence ID" value="MFC4748434.1"/>
    <property type="molecule type" value="Genomic_DNA"/>
</dbReference>
<dbReference type="Proteomes" id="UP001595935">
    <property type="component" value="Unassembled WGS sequence"/>
</dbReference>